<dbReference type="SFLD" id="SFLDF00009">
    <property type="entry name" value="o-succinylbenzoate_synthase"/>
    <property type="match status" value="1"/>
</dbReference>
<dbReference type="Proteomes" id="UP001056201">
    <property type="component" value="Chromosome 1"/>
</dbReference>
<dbReference type="SUPFAM" id="SSF51604">
    <property type="entry name" value="Enolase C-terminal domain-like"/>
    <property type="match status" value="1"/>
</dbReference>
<evidence type="ECO:0000256" key="2">
    <source>
        <dbReference type="ARBA" id="ARBA00022723"/>
    </source>
</evidence>
<dbReference type="PANTHER" id="PTHR48073">
    <property type="entry name" value="O-SUCCINYLBENZOATE SYNTHASE-RELATED"/>
    <property type="match status" value="1"/>
</dbReference>
<dbReference type="PANTHER" id="PTHR48073:SF2">
    <property type="entry name" value="O-SUCCINYLBENZOATE SYNTHASE"/>
    <property type="match status" value="1"/>
</dbReference>
<feature type="domain" description="Mandelate racemase/muconate lactonizing enzyme C-terminal" evidence="4">
    <location>
        <begin position="141"/>
        <end position="237"/>
    </location>
</feature>
<dbReference type="SFLD" id="SFLDG00180">
    <property type="entry name" value="muconate_cycloisomerase"/>
    <property type="match status" value="1"/>
</dbReference>
<reference evidence="5" key="1">
    <citation type="submission" date="2022-05" db="EMBL/GenBank/DDBJ databases">
        <title>An RpoN-dependent PEP-CTERM gene is involved in floc formation of an Aquincola tertiaricarbonis strain.</title>
        <authorList>
            <person name="Qiu D."/>
            <person name="Xia M."/>
        </authorList>
    </citation>
    <scope>NUCLEOTIDE SEQUENCE</scope>
    <source>
        <strain evidence="5">RN12</strain>
    </source>
</reference>
<accession>A0ABY4S633</accession>
<dbReference type="Gene3D" id="3.30.390.10">
    <property type="entry name" value="Enolase-like, N-terminal domain"/>
    <property type="match status" value="1"/>
</dbReference>
<dbReference type="SUPFAM" id="SSF54826">
    <property type="entry name" value="Enolase N-terminal domain-like"/>
    <property type="match status" value="1"/>
</dbReference>
<evidence type="ECO:0000256" key="1">
    <source>
        <dbReference type="ARBA" id="ARBA00008031"/>
    </source>
</evidence>
<dbReference type="SMART" id="SM00922">
    <property type="entry name" value="MR_MLE"/>
    <property type="match status" value="1"/>
</dbReference>
<proteinExistence type="inferred from homology"/>
<evidence type="ECO:0000256" key="3">
    <source>
        <dbReference type="ARBA" id="ARBA00023235"/>
    </source>
</evidence>
<dbReference type="RefSeq" id="WP_250195722.1">
    <property type="nucleotide sequence ID" value="NZ_CP097635.1"/>
</dbReference>
<dbReference type="InterPro" id="IPR029065">
    <property type="entry name" value="Enolase_C-like"/>
</dbReference>
<keyword evidence="2" id="KW-0479">Metal-binding</keyword>
<dbReference type="EMBL" id="CP097635">
    <property type="protein sequence ID" value="URI07487.1"/>
    <property type="molecule type" value="Genomic_DNA"/>
</dbReference>
<keyword evidence="6" id="KW-1185">Reference proteome</keyword>
<dbReference type="InterPro" id="IPR013341">
    <property type="entry name" value="Mandelate_racemase_N_dom"/>
</dbReference>
<sequence length="356" mass="37541">MRIAQARITPCTQRLKDPGWKFARAQVPQLEGWLLQLTDDDGHTGLGYAHAIPAITTQGSGAQAALQFLLPRLQGREVGSIAEVVEEIDATLNYAASVKAAVDMALHDLQARRLGVPVHVLLGGALHTRLPQSRILAIKTPAEMAAQAAALAAEGYGQLKLKLSGDTLLDAQRIAEVRSAVGGGVMLTLDPNQSYSAKQMLSAFARFERHDIALIEQPVPAADWAGLALLTRTLPVAVEADESAQTVHDVFRLVSERMVDVINLKVTKLGGLRRFMQAAKLCEAGGVGVRVGAAFGPALLQAMSLQAASTVAALPIACELAEHLHLLDDPFEPLPVAQGSLALPAGPGCGVALRNG</sequence>
<evidence type="ECO:0000259" key="4">
    <source>
        <dbReference type="SMART" id="SM00922"/>
    </source>
</evidence>
<organism evidence="5 6">
    <name type="scientific">Aquincola tertiaricarbonis</name>
    <dbReference type="NCBI Taxonomy" id="391953"/>
    <lineage>
        <taxon>Bacteria</taxon>
        <taxon>Pseudomonadati</taxon>
        <taxon>Pseudomonadota</taxon>
        <taxon>Betaproteobacteria</taxon>
        <taxon>Burkholderiales</taxon>
        <taxon>Sphaerotilaceae</taxon>
        <taxon>Aquincola</taxon>
    </lineage>
</organism>
<dbReference type="Pfam" id="PF13378">
    <property type="entry name" value="MR_MLE_C"/>
    <property type="match status" value="1"/>
</dbReference>
<dbReference type="Pfam" id="PF02746">
    <property type="entry name" value="MR_MLE_N"/>
    <property type="match status" value="1"/>
</dbReference>
<comment type="similarity">
    <text evidence="1">Belongs to the mandelate racemase/muconate lactonizing enzyme family.</text>
</comment>
<name>A0ABY4S633_AQUTE</name>
<dbReference type="InterPro" id="IPR029017">
    <property type="entry name" value="Enolase-like_N"/>
</dbReference>
<keyword evidence="3" id="KW-0413">Isomerase</keyword>
<dbReference type="SFLD" id="SFLDS00001">
    <property type="entry name" value="Enolase"/>
    <property type="match status" value="1"/>
</dbReference>
<gene>
    <name evidence="5" type="ORF">MW290_02375</name>
</gene>
<dbReference type="InterPro" id="IPR013342">
    <property type="entry name" value="Mandelate_racemase_C"/>
</dbReference>
<dbReference type="Gene3D" id="3.20.20.120">
    <property type="entry name" value="Enolase-like C-terminal domain"/>
    <property type="match status" value="1"/>
</dbReference>
<dbReference type="InterPro" id="IPR036849">
    <property type="entry name" value="Enolase-like_C_sf"/>
</dbReference>
<protein>
    <recommendedName>
        <fullName evidence="4">Mandelate racemase/muconate lactonizing enzyme C-terminal domain-containing protein</fullName>
    </recommendedName>
</protein>
<evidence type="ECO:0000313" key="6">
    <source>
        <dbReference type="Proteomes" id="UP001056201"/>
    </source>
</evidence>
<evidence type="ECO:0000313" key="5">
    <source>
        <dbReference type="EMBL" id="URI07487.1"/>
    </source>
</evidence>